<feature type="region of interest" description="Disordered" evidence="4">
    <location>
        <begin position="2608"/>
        <end position="2630"/>
    </location>
</feature>
<dbReference type="PANTHER" id="PTHR24216">
    <property type="entry name" value="PAXILLIN-RELATED"/>
    <property type="match status" value="1"/>
</dbReference>
<feature type="compositionally biased region" description="Basic and acidic residues" evidence="4">
    <location>
        <begin position="1196"/>
        <end position="1211"/>
    </location>
</feature>
<keyword evidence="2" id="KW-0175">Coiled coil</keyword>
<feature type="region of interest" description="Disordered" evidence="4">
    <location>
        <begin position="3082"/>
        <end position="3101"/>
    </location>
</feature>
<feature type="compositionally biased region" description="Acidic residues" evidence="4">
    <location>
        <begin position="3323"/>
        <end position="3336"/>
    </location>
</feature>
<feature type="region of interest" description="Disordered" evidence="4">
    <location>
        <begin position="3709"/>
        <end position="3808"/>
    </location>
</feature>
<feature type="region of interest" description="Disordered" evidence="4">
    <location>
        <begin position="4004"/>
        <end position="4053"/>
    </location>
</feature>
<feature type="compositionally biased region" description="Low complexity" evidence="4">
    <location>
        <begin position="311"/>
        <end position="326"/>
    </location>
</feature>
<dbReference type="Gene3D" id="1.10.418.10">
    <property type="entry name" value="Calponin-like domain"/>
    <property type="match status" value="1"/>
</dbReference>
<feature type="compositionally biased region" description="Low complexity" evidence="4">
    <location>
        <begin position="3884"/>
        <end position="3899"/>
    </location>
</feature>
<dbReference type="PROSITE" id="PS50021">
    <property type="entry name" value="CH"/>
    <property type="match status" value="1"/>
</dbReference>
<feature type="compositionally biased region" description="Polar residues" evidence="4">
    <location>
        <begin position="553"/>
        <end position="564"/>
    </location>
</feature>
<evidence type="ECO:0000256" key="4">
    <source>
        <dbReference type="SAM" id="MobiDB-lite"/>
    </source>
</evidence>
<feature type="region of interest" description="Disordered" evidence="4">
    <location>
        <begin position="3391"/>
        <end position="3427"/>
    </location>
</feature>
<dbReference type="InterPro" id="IPR036872">
    <property type="entry name" value="CH_dom_sf"/>
</dbReference>
<feature type="compositionally biased region" description="Polar residues" evidence="4">
    <location>
        <begin position="600"/>
        <end position="624"/>
    </location>
</feature>
<dbReference type="InterPro" id="IPR022189">
    <property type="entry name" value="SMTN"/>
</dbReference>
<reference evidence="6" key="2">
    <citation type="submission" date="2024-08" db="UniProtKB">
        <authorList>
            <consortium name="EnsemblMetazoa"/>
        </authorList>
    </citation>
    <scope>IDENTIFICATION</scope>
</reference>
<feature type="compositionally biased region" description="Polar residues" evidence="4">
    <location>
        <begin position="4028"/>
        <end position="4037"/>
    </location>
</feature>
<dbReference type="SUPFAM" id="SSF47576">
    <property type="entry name" value="Calponin-homology domain, CH-domain"/>
    <property type="match status" value="1"/>
</dbReference>
<dbReference type="EnsemblMetazoa" id="XM_019905369.1">
    <property type="protein sequence ID" value="XP_019760928.1"/>
    <property type="gene ID" value="LOC109538224"/>
</dbReference>
<feature type="compositionally biased region" description="Low complexity" evidence="4">
    <location>
        <begin position="1720"/>
        <end position="1747"/>
    </location>
</feature>
<feature type="compositionally biased region" description="Basic residues" evidence="4">
    <location>
        <begin position="1376"/>
        <end position="1392"/>
    </location>
</feature>
<feature type="region of interest" description="Disordered" evidence="4">
    <location>
        <begin position="2225"/>
        <end position="2383"/>
    </location>
</feature>
<feature type="compositionally biased region" description="Basic and acidic residues" evidence="4">
    <location>
        <begin position="2225"/>
        <end position="2234"/>
    </location>
</feature>
<dbReference type="Pfam" id="PF12510">
    <property type="entry name" value="Smoothelin"/>
    <property type="match status" value="2"/>
</dbReference>
<feature type="compositionally biased region" description="Basic and acidic residues" evidence="4">
    <location>
        <begin position="1292"/>
        <end position="1303"/>
    </location>
</feature>
<proteinExistence type="inferred from homology"/>
<feature type="compositionally biased region" description="Basic and acidic residues" evidence="4">
    <location>
        <begin position="744"/>
        <end position="759"/>
    </location>
</feature>
<feature type="compositionally biased region" description="Basic and acidic residues" evidence="4">
    <location>
        <begin position="3309"/>
        <end position="3319"/>
    </location>
</feature>
<name>A0AAR5PIQ7_DENPD</name>
<feature type="compositionally biased region" description="Acidic residues" evidence="4">
    <location>
        <begin position="3393"/>
        <end position="3403"/>
    </location>
</feature>
<feature type="compositionally biased region" description="Polar residues" evidence="4">
    <location>
        <begin position="2274"/>
        <end position="2295"/>
    </location>
</feature>
<feature type="compositionally biased region" description="Polar residues" evidence="4">
    <location>
        <begin position="2504"/>
        <end position="2514"/>
    </location>
</feature>
<dbReference type="InterPro" id="IPR001715">
    <property type="entry name" value="CH_dom"/>
</dbReference>
<feature type="compositionally biased region" description="Polar residues" evidence="4">
    <location>
        <begin position="217"/>
        <end position="231"/>
    </location>
</feature>
<feature type="compositionally biased region" description="Basic and acidic residues" evidence="4">
    <location>
        <begin position="3954"/>
        <end position="3964"/>
    </location>
</feature>
<evidence type="ECO:0000256" key="3">
    <source>
        <dbReference type="ARBA" id="ARBA00061655"/>
    </source>
</evidence>
<feature type="region of interest" description="Disordered" evidence="4">
    <location>
        <begin position="591"/>
        <end position="1413"/>
    </location>
</feature>
<feature type="region of interest" description="Disordered" evidence="4">
    <location>
        <begin position="1588"/>
        <end position="1623"/>
    </location>
</feature>
<feature type="compositionally biased region" description="Basic and acidic residues" evidence="4">
    <location>
        <begin position="2241"/>
        <end position="2262"/>
    </location>
</feature>
<feature type="compositionally biased region" description="Basic and acidic residues" evidence="4">
    <location>
        <begin position="488"/>
        <end position="530"/>
    </location>
</feature>
<keyword evidence="1" id="KW-0597">Phosphoprotein</keyword>
<feature type="compositionally biased region" description="Polar residues" evidence="4">
    <location>
        <begin position="966"/>
        <end position="976"/>
    </location>
</feature>
<protein>
    <recommendedName>
        <fullName evidence="5">Calponin-homology (CH) domain-containing protein</fullName>
    </recommendedName>
</protein>
<feature type="region of interest" description="Disordered" evidence="4">
    <location>
        <begin position="168"/>
        <end position="233"/>
    </location>
</feature>
<feature type="compositionally biased region" description="Basic residues" evidence="4">
    <location>
        <begin position="3163"/>
        <end position="3172"/>
    </location>
</feature>
<feature type="compositionally biased region" description="Polar residues" evidence="4">
    <location>
        <begin position="3922"/>
        <end position="3934"/>
    </location>
</feature>
<feature type="compositionally biased region" description="Polar residues" evidence="4">
    <location>
        <begin position="2148"/>
        <end position="2166"/>
    </location>
</feature>
<dbReference type="Proteomes" id="UP000019118">
    <property type="component" value="Unassembled WGS sequence"/>
</dbReference>
<feature type="compositionally biased region" description="Basic and acidic residues" evidence="4">
    <location>
        <begin position="91"/>
        <end position="105"/>
    </location>
</feature>
<feature type="compositionally biased region" description="Basic and acidic residues" evidence="4">
    <location>
        <begin position="121"/>
        <end position="131"/>
    </location>
</feature>
<feature type="region of interest" description="Disordered" evidence="4">
    <location>
        <begin position="3309"/>
        <end position="3362"/>
    </location>
</feature>
<feature type="region of interest" description="Disordered" evidence="4">
    <location>
        <begin position="3144"/>
        <end position="3179"/>
    </location>
</feature>
<feature type="compositionally biased region" description="Polar residues" evidence="4">
    <location>
        <begin position="1089"/>
        <end position="1099"/>
    </location>
</feature>
<feature type="compositionally biased region" description="Basic and acidic residues" evidence="4">
    <location>
        <begin position="1590"/>
        <end position="1623"/>
    </location>
</feature>
<feature type="compositionally biased region" description="Polar residues" evidence="4">
    <location>
        <begin position="992"/>
        <end position="1008"/>
    </location>
</feature>
<feature type="compositionally biased region" description="Polar residues" evidence="4">
    <location>
        <begin position="641"/>
        <end position="652"/>
    </location>
</feature>
<feature type="compositionally biased region" description="Basic and acidic residues" evidence="4">
    <location>
        <begin position="1132"/>
        <end position="1147"/>
    </location>
</feature>
<feature type="compositionally biased region" description="Basic and acidic residues" evidence="4">
    <location>
        <begin position="2813"/>
        <end position="2825"/>
    </location>
</feature>
<feature type="compositionally biased region" description="Polar residues" evidence="4">
    <location>
        <begin position="930"/>
        <end position="945"/>
    </location>
</feature>
<feature type="compositionally biased region" description="Polar residues" evidence="4">
    <location>
        <begin position="4004"/>
        <end position="4016"/>
    </location>
</feature>
<feature type="region of interest" description="Disordered" evidence="4">
    <location>
        <begin position="4377"/>
        <end position="4399"/>
    </location>
</feature>
<feature type="region of interest" description="Disordered" evidence="4">
    <location>
        <begin position="2080"/>
        <end position="2211"/>
    </location>
</feature>
<evidence type="ECO:0000313" key="7">
    <source>
        <dbReference type="Proteomes" id="UP000019118"/>
    </source>
</evidence>
<feature type="compositionally biased region" description="Basic and acidic residues" evidence="4">
    <location>
        <begin position="913"/>
        <end position="928"/>
    </location>
</feature>
<feature type="compositionally biased region" description="Low complexity" evidence="4">
    <location>
        <begin position="2826"/>
        <end position="2838"/>
    </location>
</feature>
<feature type="region of interest" description="Disordered" evidence="4">
    <location>
        <begin position="3952"/>
        <end position="3976"/>
    </location>
</feature>
<feature type="region of interest" description="Disordered" evidence="4">
    <location>
        <begin position="2033"/>
        <end position="2053"/>
    </location>
</feature>
<feature type="compositionally biased region" description="Basic and acidic residues" evidence="4">
    <location>
        <begin position="1326"/>
        <end position="1339"/>
    </location>
</feature>
<feature type="compositionally biased region" description="Polar residues" evidence="4">
    <location>
        <begin position="3199"/>
        <end position="3227"/>
    </location>
</feature>
<reference evidence="7" key="1">
    <citation type="journal article" date="2013" name="Genome Biol.">
        <title>Draft genome of the mountain pine beetle, Dendroctonus ponderosae Hopkins, a major forest pest.</title>
        <authorList>
            <person name="Keeling C.I."/>
            <person name="Yuen M.M."/>
            <person name="Liao N.Y."/>
            <person name="Docking T.R."/>
            <person name="Chan S.K."/>
            <person name="Taylor G.A."/>
            <person name="Palmquist D.L."/>
            <person name="Jackman S.D."/>
            <person name="Nguyen A."/>
            <person name="Li M."/>
            <person name="Henderson H."/>
            <person name="Janes J.K."/>
            <person name="Zhao Y."/>
            <person name="Pandoh P."/>
            <person name="Moore R."/>
            <person name="Sperling F.A."/>
            <person name="Huber D.P."/>
            <person name="Birol I."/>
            <person name="Jones S.J."/>
            <person name="Bohlmann J."/>
        </authorList>
    </citation>
    <scope>NUCLEOTIDE SEQUENCE</scope>
</reference>
<feature type="compositionally biased region" description="Basic and acidic residues" evidence="4">
    <location>
        <begin position="2335"/>
        <end position="2365"/>
    </location>
</feature>
<feature type="compositionally biased region" description="Basic and acidic residues" evidence="4">
    <location>
        <begin position="1847"/>
        <end position="1857"/>
    </location>
</feature>
<feature type="compositionally biased region" description="Polar residues" evidence="4">
    <location>
        <begin position="290"/>
        <end position="310"/>
    </location>
</feature>
<dbReference type="Pfam" id="PF00307">
    <property type="entry name" value="CH"/>
    <property type="match status" value="1"/>
</dbReference>
<dbReference type="SMART" id="SM00033">
    <property type="entry name" value="CH"/>
    <property type="match status" value="1"/>
</dbReference>
<feature type="compositionally biased region" description="Basic and acidic residues" evidence="4">
    <location>
        <begin position="1100"/>
        <end position="1115"/>
    </location>
</feature>
<organism evidence="6 7">
    <name type="scientific">Dendroctonus ponderosae</name>
    <name type="common">Mountain pine beetle</name>
    <dbReference type="NCBI Taxonomy" id="77166"/>
    <lineage>
        <taxon>Eukaryota</taxon>
        <taxon>Metazoa</taxon>
        <taxon>Ecdysozoa</taxon>
        <taxon>Arthropoda</taxon>
        <taxon>Hexapoda</taxon>
        <taxon>Insecta</taxon>
        <taxon>Pterygota</taxon>
        <taxon>Neoptera</taxon>
        <taxon>Endopterygota</taxon>
        <taxon>Coleoptera</taxon>
        <taxon>Polyphaga</taxon>
        <taxon>Cucujiformia</taxon>
        <taxon>Curculionidae</taxon>
        <taxon>Scolytinae</taxon>
        <taxon>Dendroctonus</taxon>
    </lineage>
</organism>
<feature type="compositionally biased region" description="Basic and acidic residues" evidence="4">
    <location>
        <begin position="2110"/>
        <end position="2131"/>
    </location>
</feature>
<feature type="region of interest" description="Disordered" evidence="4">
    <location>
        <begin position="3238"/>
        <end position="3257"/>
    </location>
</feature>
<feature type="compositionally biased region" description="Low complexity" evidence="4">
    <location>
        <begin position="2612"/>
        <end position="2627"/>
    </location>
</feature>
<feature type="compositionally biased region" description="Basic and acidic residues" evidence="4">
    <location>
        <begin position="1358"/>
        <end position="1375"/>
    </location>
</feature>
<feature type="region of interest" description="Disordered" evidence="4">
    <location>
        <begin position="1641"/>
        <end position="1892"/>
    </location>
</feature>
<dbReference type="FunFam" id="1.10.418.10:FF:000009">
    <property type="entry name" value="smoothelin isoform X2"/>
    <property type="match status" value="1"/>
</dbReference>
<feature type="region of interest" description="Disordered" evidence="4">
    <location>
        <begin position="290"/>
        <end position="333"/>
    </location>
</feature>
<dbReference type="CDD" id="cd21200">
    <property type="entry name" value="CH_SMTN-like"/>
    <property type="match status" value="1"/>
</dbReference>
<feature type="compositionally biased region" description="Basic and acidic residues" evidence="4">
    <location>
        <begin position="1464"/>
        <end position="1478"/>
    </location>
</feature>
<feature type="compositionally biased region" description="Polar residues" evidence="4">
    <location>
        <begin position="880"/>
        <end position="891"/>
    </location>
</feature>
<comment type="similarity">
    <text evidence="3">Belongs to the smoothelin family.</text>
</comment>
<evidence type="ECO:0000313" key="6">
    <source>
        <dbReference type="EnsemblMetazoa" id="XP_019760928.1"/>
    </source>
</evidence>
<feature type="compositionally biased region" description="Low complexity" evidence="4">
    <location>
        <begin position="196"/>
        <end position="215"/>
    </location>
</feature>
<feature type="compositionally biased region" description="Basic and acidic residues" evidence="4">
    <location>
        <begin position="2004"/>
        <end position="2015"/>
    </location>
</feature>
<feature type="compositionally biased region" description="Basic and acidic residues" evidence="4">
    <location>
        <begin position="1696"/>
        <end position="1712"/>
    </location>
</feature>
<feature type="compositionally biased region" description="Basic and acidic residues" evidence="4">
    <location>
        <begin position="661"/>
        <end position="672"/>
    </location>
</feature>
<feature type="compositionally biased region" description="Basic and acidic residues" evidence="4">
    <location>
        <begin position="1228"/>
        <end position="1243"/>
    </location>
</feature>
<feature type="compositionally biased region" description="Low complexity" evidence="4">
    <location>
        <begin position="470"/>
        <end position="483"/>
    </location>
</feature>
<feature type="region of interest" description="Disordered" evidence="4">
    <location>
        <begin position="3882"/>
        <end position="3934"/>
    </location>
</feature>
<feature type="region of interest" description="Disordered" evidence="4">
    <location>
        <begin position="3655"/>
        <end position="3675"/>
    </location>
</feature>
<feature type="compositionally biased region" description="Basic and acidic residues" evidence="4">
    <location>
        <begin position="1068"/>
        <end position="1083"/>
    </location>
</feature>
<feature type="region of interest" description="Disordered" evidence="4">
    <location>
        <begin position="2498"/>
        <end position="2572"/>
    </location>
</feature>
<accession>A0AAR5PIQ7</accession>
<feature type="region of interest" description="Disordered" evidence="4">
    <location>
        <begin position="2803"/>
        <end position="2838"/>
    </location>
</feature>
<evidence type="ECO:0000259" key="5">
    <source>
        <dbReference type="PROSITE" id="PS50021"/>
    </source>
</evidence>
<feature type="domain" description="Calponin-homology (CH)" evidence="5">
    <location>
        <begin position="4411"/>
        <end position="4517"/>
    </location>
</feature>
<feature type="compositionally biased region" description="Polar residues" evidence="4">
    <location>
        <begin position="3716"/>
        <end position="3742"/>
    </location>
</feature>
<keyword evidence="7" id="KW-1185">Reference proteome</keyword>
<feature type="compositionally biased region" description="Low complexity" evidence="4">
    <location>
        <begin position="3660"/>
        <end position="3675"/>
    </location>
</feature>
<feature type="compositionally biased region" description="Polar residues" evidence="4">
    <location>
        <begin position="1118"/>
        <end position="1131"/>
    </location>
</feature>
<feature type="region of interest" description="Disordered" evidence="4">
    <location>
        <begin position="458"/>
        <end position="564"/>
    </location>
</feature>
<feature type="compositionally biased region" description="Basic and acidic residues" evidence="4">
    <location>
        <begin position="1166"/>
        <end position="1176"/>
    </location>
</feature>
<sequence>MSADISDVGRIQDEDVLKKMWQETEDFGRKKEIRSHMYKLREARLKNFYNSEDVNTEIHRSTINTSSNQKTNMSTTHADSLADQSYVTLKSKEVRDSESPTRDSFNKSIAKHQDQGWNIDSSHERSIDGKTHTSKHTATTSGSQNIDGGKLDYVAKLEEKASVFQDGDDRNFSRAVGTSSNSMVHQEASGGDANSHFHSSSSKTSSSSRYVSESKSATESQKALPPTTTITREPYATTHDAHSRSVVENTFTTNIPSDLKNHPIYVEGKTKVSQETKTLADGTVVTTTRYETKDGSSTQTATTKKYSNVASSHSEQRSSSSRSEQQTTKNVMKNDRGTLEYVVEPGKVVDIEIKAINKADDLQLRRDTENITRQTKSTRVVQNEQRNIQNAVDVKENRKAIQNQVEYVDIPASQVTTTKTIRIVSEHPQERPANQSDKHQRPEYVEIPVDQFTTTRTTTTKTVSDHVPQTQTDTTYRTTSTHTINQAKDLRDSKRVDDQFISTERQHEVDTREHVTKTREPLKQSPKEPTEPYVQPDRRHPIKPGKSELDQKPSPTDGQYDTTYRNDFTSKKISVEVSATHDAFARSLRSITPERIARNSPRTTSNTSLPRSTTSPGKTYPSRSSPDRYGRSRSPRKSVDRFSSSETITYKTSKVPPLSRSPDRIYVDKENDTVSTRKTSKSDYYSTDTLTRKSKTTRGETVVDSSTLTRRKNQPRSPSPTGTASTDFEYVTSSQDVTTDLDEDTKVITREKSTKRDTRPSSLEITTRKVKKVTERSPTSPLTDIASPRRSPTKEKSPSKDTTFEKPKLLRTDTYEEHVKEILGLTKDAKETRRSSLEKNSLKRSSFRETKTRTTTEDDVSRKTTKTGSPDRRSPVKESPGQSRATPTGRTSDVPDKKSPGPKVSEFPNQSRKSPEKHIAGTYPEKKSPTKTSPTVSEFPSQIRKSPQKEKVEPYPQRMSPAKTAPTVSEFPSQKRQSPEKAVAYPDKKSPTKPSSDLPSLTQKSPQKAVSEHYPDHKLPSKCVPSVDEFPAQTRKSPEREPLKQYSEPKSPTKIASTICEFPSQSRKSPEREPLEPYPEKKSCLKTAPTISEFPSQIRKSPEKEPLEPYPEKKSPAKTPSTISEFPSQIKKSPEREPLEPYPEKKSLTKTSPKISEFPSQSRKSPQREVLERYPEKTSPTKIGPSISEFPAQARKSPEKEVLEPYPEKKIPTKSSTTISEYPGQKRKSPERQPLEPYPEKKSPVKTAPTVSEFPSQGKKSPKKETLDPYPEKISPTKSVSRINEFPAQIRKSPERHPAEPYPEKVPTTKVAPTINEYPSQTRKSPTREPMEQQPEKSRIPNLSSTGPSPGQKAPSKSPDRAPSKSPERPREQLPKSKKHPTSSKKSPRKHLRSESSTSSESEDIEEVVTEQTIQYVENRVPIQEPVVEKKIFTQLCKADEVTRLNKKKTTQELIESEIVESARNSEDIRKSVKKDKPLTNGKESPKKPSVKKFTTTSEITKADVRLSSNIKEKAPVRKAPEKTPSKKVIDCCTISSCCQVTKKESPKSPNYPAKIPTLKKQPVTTYKVEKTKFIGATEYQHQFSKVNKITKEPTQKPLKPEKKTTLHDIERSAKLREDKSVHIRTNRVDETVTKKKVTKTVLVNGDANKPKPKESPVRLTNLTRRPANVSPNAKPVAEVKPKQTTATPSRYITKPVKDDKPKTTRLVEPKRHVVSTTITVSSKASPKTKPTTKSSVTTSKTAATTTKYRRDKVTNGYASDTDDDSVVESTEGSFIDLTDRREESSRTRDQTFKSTRSAPVRGLSKSDMDSDNEESTQRVITTKTVQITNEDTPDRDFIVNLQRSKSSREPTPDRLCPRPMTSDEEDEDSLPARYPDEISEPDDGSLRRRPKKLSDLPIFETEDISEVSRITDITDTKTKISKVDRVEATDESLLTINKKIDKFLNTAEQLTKEPIKPKASKVERPTFEVSDDLKEDECLLSVSDKVSRFINTADQLNTSSLPDRPKSPRPKAQDGVRANIQKKVTDFNVSVEETTLSKKRPASKVPRPDLDEVDETLKRDECMLSVSDKVSKFISTAEKLTSTTPPKKVSLSKIDIQPTLNEPTPSPTKSDRKSPEKNITKKLIETEKIQETNVRISPERSRSPSPGQKTPNRRPSNQYSSILHTESTERRYSPSDRFSPDSTPKSMRRPSQEEPNPKISSATRLRSTESIKKAKALFENVDSKETKWQKDILSRPSVFEGKKTAKTEKNFNVEDKEEITTRKLSLKKVTDDSGATRTTKVSETTSRRSQSPKKSPQRVASPERIQVKRFRSRSPDKIPDIIEPQPEIVSSKSRSREPTPDGDLPHYMKPLDRSLRPNSPHRDGSSPTKPQPVEQDARSTRFGVTLRRTDSGRIIKTTENSAITERRKSSIILEKRITEEEIEEIFELEVLEELLEKITGYELRRKIRTQIRLVKKLITEGTLEEYITKRKSVSREAITRRGSSPFKALYKHSGLVDRRRSSLETTTEYQSSYSHDERRSSTEITSVSRKSSSPQRTSSKTTEFLPSDKVTTTTTTENIPGGTRSTTTKTTERTFTTLKKTVPPAKAPMSASQPEWVRQRNLKNTRETAATTVKKSTNTSTSTSKKFTSRISPAKEIKGTDIITSSYGVGPTDENGTPLFGLKALRAQNKNEKTKVQGTVIRSEYYSENDQEPVGQVSVTKYSTDPRDLEQDGIIAVDGKVSSVTTTQKFGYKDTPSLKSLTDKKKEICDTTETSTTKTTKVNRRGSVKEISKKFIDNAVETLKSERQTTYPKAGLILRSSSFKSTNGEGELDSRESSPAEDRQTTSSVVTMSTMQTSTTGETFLTNKNKISGVRDVLTRMKNENYVEGDTDEDIAARGLLNKFIGAQVILSGMEGCAKSSTAKSSTSSPTSSVRRSTKITTTITNFDIVLFHSGAWITRFRTRSRRRISFCCRLKLYWIKMVIKMLYDFVAGLPFGFFLENGKPTVTTRVFQRPVTEKELQTVWDEQTLQLLLEQSTDYEERRVIRARLRQVMAEQEACTALVDEATKGEEPKTPTTPIVPGQLEGESQLLPLLQGLLDAPENDITPDSGTESGEDQRSSLIAEVQTALDKLSNSLKSDHTDITPERRSSLLQLVTKLQAGLSGGTGCERRSSTVSSGSRFQKRKNKQARHTVGVSKEELADARRLIEQISLNELTPSNSTGKLSLSKQNSESSVPTSSANSSYRSVPHKVKNAVAKPFSSSNSTSSSVHTPTEHLEGFDGIFNEEKESGSATPKPVLERNASVDSNVSIKSAYKAVQQAAASKVEALKRQKSKELPVEPSDSEEVEEEEEDESSTVKAASDLENAPLKSNPIYSKPLIDHEERCSRFDTQKKLKMKRANTIDIPKPLVFYEDEDDSESEDDGHRRRDSCQSLRGPLNVGNPHTKKIVPAFEPKTESDKKFMAFINKHNDNNANKGSIWSSNSSVWGSRFGNIKNTFENKSSQNPKSFWKTADDNIQKSNTNQFGPKISRRSARNLQQMFEKKQKEAKPLPRSRNVVQQQNHVAPLQHQNKPSQVQNRHLSQKSAQTAIQDIPVQHQQQQNVVTGVLQVKTPAEKHYRVVPQPLPVNQFSHAPQSAFVPIRRSSQSPLKRSSLVFSPEGKEILKSEIKENGGSSFLYSPKPMSSSVESSTVTSPVTSKPWVSVASSRVLSLAASKFEQPVQPVALRSRNRDVSSKATNQVSPNRASSYLPRTTVDSNSSVVRKLSGQYEDSHGKAPAQSKPQTYQVKTSVVESQYEKPHYEPNVRAAAPSMPLSPPQNYSIKYDRPQNYSVKYDQPKSVSSHNYSQYEGHQPQNFSIRYDQARPQNLPQNYSIRFDKPAKSENHLPPQQYQPQNYSIRYDQASKPASKPSSFSQAPSHPNPIYQQQQSVPEKPGVHETEYTSSCVFKPSQSKPAPVQVIEPLIQPPTIQRQISDDSVHEHKAVSSRVMSGPVGQQAVTVRQKSPMNRDQHDMAAAFSLKTSLQKVGRQDSNSQPAPVARPALTRSPVRSPSNSFSYKPREPLNRSPNLTQSFKYKSEVDAELNKYKPSDCPKPTVSPSSFKFKSTFEDMHREGKSCGVVKPMQQQKTVTKNEVNSSSKLSVVTGQFHIPVINVKSPESPRVPTQAQVLGKSDSWHEICMAHQTTNQKPAPKPGPVKSKSSNTLAVPKMFEAGMSKDEMTQKRKTMEAFLTGNTKSSSDAKMVKRSINRVKTSQKVSTQSRSGGGLIRSRTLPDMVCPELLDESNVERAFDELFEYLGCKIVDYQKKLFCLKRRKCYNSRLSGGRTPHNLKKLYGLQNETKDNLEDSIFQAVETTKEVKKEGDVTTTNVTTTVTQQQVGAPKPMSPFAKFRQLDKQNSINKPTPPSTPGTPRGSGPLFKFTDPALTQSASTIKDRLLHWCRMKTKEYENIQLDNFSSSWADGLAFCALIHHFLPETFDYSILTPKERRHNFELAFRIADEKADIYPLLDVEDMLETRRPDWKCVFTYVQSIYRRFKDDD</sequence>
<feature type="region of interest" description="Disordered" evidence="4">
    <location>
        <begin position="91"/>
        <end position="148"/>
    </location>
</feature>
<feature type="region of interest" description="Disordered" evidence="4">
    <location>
        <begin position="3199"/>
        <end position="3230"/>
    </location>
</feature>
<feature type="compositionally biased region" description="Basic and acidic residues" evidence="4">
    <location>
        <begin position="1010"/>
        <end position="1019"/>
    </location>
</feature>
<feature type="region of interest" description="Disordered" evidence="4">
    <location>
        <begin position="1997"/>
        <end position="2016"/>
    </location>
</feature>
<evidence type="ECO:0000256" key="2">
    <source>
        <dbReference type="ARBA" id="ARBA00023054"/>
    </source>
</evidence>
<feature type="compositionally biased region" description="Basic and acidic residues" evidence="4">
    <location>
        <begin position="1778"/>
        <end position="1792"/>
    </location>
</feature>
<feature type="compositionally biased region" description="Polar residues" evidence="4">
    <location>
        <begin position="1818"/>
        <end position="1831"/>
    </location>
</feature>
<feature type="region of interest" description="Disordered" evidence="4">
    <location>
        <begin position="1454"/>
        <end position="1499"/>
    </location>
</feature>
<evidence type="ECO:0000256" key="1">
    <source>
        <dbReference type="ARBA" id="ARBA00022553"/>
    </source>
</evidence>
<feature type="compositionally biased region" description="Polar residues" evidence="4">
    <location>
        <begin position="673"/>
        <end position="689"/>
    </location>
</feature>
<feature type="compositionally biased region" description="Basic and acidic residues" evidence="4">
    <location>
        <begin position="792"/>
        <end position="862"/>
    </location>
</feature>
<feature type="compositionally biased region" description="Polar residues" evidence="4">
    <location>
        <begin position="1149"/>
        <end position="1164"/>
    </location>
</feature>
<feature type="compositionally biased region" description="Low complexity" evidence="4">
    <location>
        <begin position="2526"/>
        <end position="2543"/>
    </location>
</feature>
<feature type="compositionally biased region" description="Polar residues" evidence="4">
    <location>
        <begin position="3761"/>
        <end position="3774"/>
    </location>
</feature>
<feature type="compositionally biased region" description="Polar residues" evidence="4">
    <location>
        <begin position="1249"/>
        <end position="1259"/>
    </location>
</feature>
<feature type="compositionally biased region" description="Polar residues" evidence="4">
    <location>
        <begin position="715"/>
        <end position="738"/>
    </location>
</feature>